<dbReference type="PANTHER" id="PTHR17630">
    <property type="entry name" value="DIENELACTONE HYDROLASE"/>
    <property type="match status" value="1"/>
</dbReference>
<evidence type="ECO:0000259" key="1">
    <source>
        <dbReference type="Pfam" id="PF01738"/>
    </source>
</evidence>
<dbReference type="VEuPathDB" id="FungiDB:PV06_08487"/>
<organism evidence="2 3">
    <name type="scientific">Exophiala oligosperma</name>
    <dbReference type="NCBI Taxonomy" id="215243"/>
    <lineage>
        <taxon>Eukaryota</taxon>
        <taxon>Fungi</taxon>
        <taxon>Dikarya</taxon>
        <taxon>Ascomycota</taxon>
        <taxon>Pezizomycotina</taxon>
        <taxon>Eurotiomycetes</taxon>
        <taxon>Chaetothyriomycetidae</taxon>
        <taxon>Chaetothyriales</taxon>
        <taxon>Herpotrichiellaceae</taxon>
        <taxon>Exophiala</taxon>
    </lineage>
</organism>
<feature type="domain" description="Dienelactone hydrolase" evidence="1">
    <location>
        <begin position="28"/>
        <end position="307"/>
    </location>
</feature>
<dbReference type="RefSeq" id="XP_016260134.1">
    <property type="nucleotide sequence ID" value="XM_016409826.1"/>
</dbReference>
<dbReference type="InterPro" id="IPR029058">
    <property type="entry name" value="AB_hydrolase_fold"/>
</dbReference>
<dbReference type="AlphaFoldDB" id="A0A0D2D9Y0"/>
<protein>
    <recommendedName>
        <fullName evidence="1">Dienelactone hydrolase domain-containing protein</fullName>
    </recommendedName>
</protein>
<dbReference type="GO" id="GO:0016787">
    <property type="term" value="F:hydrolase activity"/>
    <property type="evidence" value="ECO:0007669"/>
    <property type="project" value="InterPro"/>
</dbReference>
<sequence length="308" mass="33319">MSCPACFSGSTHDHAEPRGTIETIHGVRTYVAGGSDPSKSKSTIIYLPDIFSLKLVNNKILADDYATATGCTVYIPDVVYGGGMSPSLMDKMNVVLTPNPTWTIGGVLSKIYAAITLIPQAVPFMILADPKKVYPQILGYARGVKADLPAGGKLGVCGFCWGAWPSTKLCVETATEAVREGGSGADDRSTVRLIDAQFNGHPSYIVKTPQMIVDAVKKFKVPYTVAVASDDMQFNKTEAEKVEATLRSEVGEPGGSNPQGYAYEFRMYDGCVHGFCVRAPVGKKDDVNEKGFFESKQQAIDWFNKYLN</sequence>
<dbReference type="EMBL" id="KN847339">
    <property type="protein sequence ID" value="KIW39918.1"/>
    <property type="molecule type" value="Genomic_DNA"/>
</dbReference>
<dbReference type="Gene3D" id="3.40.50.1820">
    <property type="entry name" value="alpha/beta hydrolase"/>
    <property type="match status" value="1"/>
</dbReference>
<reference evidence="2 3" key="1">
    <citation type="submission" date="2015-01" db="EMBL/GenBank/DDBJ databases">
        <title>The Genome Sequence of Exophiala oligosperma CBS72588.</title>
        <authorList>
            <consortium name="The Broad Institute Genomics Platform"/>
            <person name="Cuomo C."/>
            <person name="de Hoog S."/>
            <person name="Gorbushina A."/>
            <person name="Stielow B."/>
            <person name="Teixiera M."/>
            <person name="Abouelleil A."/>
            <person name="Chapman S.B."/>
            <person name="Priest M."/>
            <person name="Young S.K."/>
            <person name="Wortman J."/>
            <person name="Nusbaum C."/>
            <person name="Birren B."/>
        </authorList>
    </citation>
    <scope>NUCLEOTIDE SEQUENCE [LARGE SCALE GENOMIC DNA]</scope>
    <source>
        <strain evidence="2 3">CBS 72588</strain>
    </source>
</reference>
<dbReference type="PANTHER" id="PTHR17630:SF105">
    <property type="entry name" value="DIENELACTONE HYDROLASE FAMILY PROTEIN (AFU_ORTHOLOGUE AFUA_4G08790)"/>
    <property type="match status" value="1"/>
</dbReference>
<dbReference type="STRING" id="215243.A0A0D2D9Y0"/>
<dbReference type="Pfam" id="PF01738">
    <property type="entry name" value="DLH"/>
    <property type="match status" value="1"/>
</dbReference>
<dbReference type="GeneID" id="27360561"/>
<dbReference type="SUPFAM" id="SSF53474">
    <property type="entry name" value="alpha/beta-Hydrolases"/>
    <property type="match status" value="1"/>
</dbReference>
<evidence type="ECO:0000313" key="2">
    <source>
        <dbReference type="EMBL" id="KIW39918.1"/>
    </source>
</evidence>
<evidence type="ECO:0000313" key="3">
    <source>
        <dbReference type="Proteomes" id="UP000053342"/>
    </source>
</evidence>
<dbReference type="OrthoDB" id="10019231at2759"/>
<name>A0A0D2D9Y0_9EURO</name>
<proteinExistence type="predicted"/>
<keyword evidence="3" id="KW-1185">Reference proteome</keyword>
<accession>A0A0D2D9Y0</accession>
<gene>
    <name evidence="2" type="ORF">PV06_08487</name>
</gene>
<dbReference type="HOGENOM" id="CLU_054590_2_3_1"/>
<dbReference type="InterPro" id="IPR002925">
    <property type="entry name" value="Dienelactn_hydro"/>
</dbReference>
<dbReference type="Proteomes" id="UP000053342">
    <property type="component" value="Unassembled WGS sequence"/>
</dbReference>